<dbReference type="AlphaFoldDB" id="A0A564YUT5"/>
<organism evidence="1 2">
    <name type="scientific">Hymenolepis diminuta</name>
    <name type="common">Rat tapeworm</name>
    <dbReference type="NCBI Taxonomy" id="6216"/>
    <lineage>
        <taxon>Eukaryota</taxon>
        <taxon>Metazoa</taxon>
        <taxon>Spiralia</taxon>
        <taxon>Lophotrochozoa</taxon>
        <taxon>Platyhelminthes</taxon>
        <taxon>Cestoda</taxon>
        <taxon>Eucestoda</taxon>
        <taxon>Cyclophyllidea</taxon>
        <taxon>Hymenolepididae</taxon>
        <taxon>Hymenolepis</taxon>
    </lineage>
</organism>
<name>A0A564YUT5_HYMDI</name>
<gene>
    <name evidence="1" type="ORF">WMSIL1_LOCUS9726</name>
</gene>
<reference evidence="1 2" key="1">
    <citation type="submission" date="2019-07" db="EMBL/GenBank/DDBJ databases">
        <authorList>
            <person name="Jastrzebski P J."/>
            <person name="Paukszto L."/>
            <person name="Jastrzebski P J."/>
        </authorList>
    </citation>
    <scope>NUCLEOTIDE SEQUENCE [LARGE SCALE GENOMIC DNA]</scope>
    <source>
        <strain evidence="1 2">WMS-il1</strain>
    </source>
</reference>
<accession>A0A564YUT5</accession>
<evidence type="ECO:0000313" key="2">
    <source>
        <dbReference type="Proteomes" id="UP000321570"/>
    </source>
</evidence>
<keyword evidence="2" id="KW-1185">Reference proteome</keyword>
<sequence>MCSQLPTESSSINYRQNYLGYVQSSENAEGITCRGLIAETELTAKVISH</sequence>
<dbReference type="EMBL" id="CABIJS010000410">
    <property type="protein sequence ID" value="VUZ50995.1"/>
    <property type="molecule type" value="Genomic_DNA"/>
</dbReference>
<dbReference type="Proteomes" id="UP000321570">
    <property type="component" value="Unassembled WGS sequence"/>
</dbReference>
<protein>
    <submittedName>
        <fullName evidence="1">Uncharacterized protein</fullName>
    </submittedName>
</protein>
<evidence type="ECO:0000313" key="1">
    <source>
        <dbReference type="EMBL" id="VUZ50995.1"/>
    </source>
</evidence>
<proteinExistence type="predicted"/>